<evidence type="ECO:0000259" key="3">
    <source>
        <dbReference type="Pfam" id="PF13628"/>
    </source>
</evidence>
<evidence type="ECO:0000313" key="5">
    <source>
        <dbReference type="Proteomes" id="UP000248926"/>
    </source>
</evidence>
<organism evidence="4 5">
    <name type="scientific">Dyella jiangningensis</name>
    <dbReference type="NCBI Taxonomy" id="1379159"/>
    <lineage>
        <taxon>Bacteria</taxon>
        <taxon>Pseudomonadati</taxon>
        <taxon>Pseudomonadota</taxon>
        <taxon>Gammaproteobacteria</taxon>
        <taxon>Lysobacterales</taxon>
        <taxon>Rhodanobacteraceae</taxon>
        <taxon>Dyella</taxon>
    </lineage>
</organism>
<dbReference type="PANTHER" id="PTHR38593">
    <property type="entry name" value="BLR2558 PROTEIN"/>
    <property type="match status" value="1"/>
</dbReference>
<reference evidence="4 5" key="1">
    <citation type="journal article" date="2018" name="Genet. Mol. Biol.">
        <title>The genome sequence of Dyella jiangningensis FCAV SCS01 from a lignocellulose-decomposing microbial consortium metagenome reveals potential for biotechnological applications.</title>
        <authorList>
            <person name="Desiderato J.G."/>
            <person name="Alvarenga D.O."/>
            <person name="Constancio M.T.L."/>
            <person name="Alves L.M.C."/>
            <person name="Varani A.M."/>
        </authorList>
    </citation>
    <scope>NUCLEOTIDE SEQUENCE [LARGE SCALE GENOMIC DNA]</scope>
    <source>
        <strain evidence="4 5">FCAV SCS01</strain>
    </source>
</reference>
<evidence type="ECO:0000256" key="2">
    <source>
        <dbReference type="SAM" id="SignalP"/>
    </source>
</evidence>
<gene>
    <name evidence="4" type="ORF">CA260_10985</name>
</gene>
<keyword evidence="5" id="KW-1185">Reference proteome</keyword>
<feature type="domain" description="DUF4142" evidence="3">
    <location>
        <begin position="52"/>
        <end position="184"/>
    </location>
</feature>
<accession>A0A328P7E8</accession>
<comment type="caution">
    <text evidence="4">The sequence shown here is derived from an EMBL/GenBank/DDBJ whole genome shotgun (WGS) entry which is preliminary data.</text>
</comment>
<dbReference type="EMBL" id="NFZS01000002">
    <property type="protein sequence ID" value="RAO76214.1"/>
    <property type="molecule type" value="Genomic_DNA"/>
</dbReference>
<dbReference type="Gene3D" id="1.20.1260.10">
    <property type="match status" value="1"/>
</dbReference>
<feature type="region of interest" description="Disordered" evidence="1">
    <location>
        <begin position="38"/>
        <end position="59"/>
    </location>
</feature>
<dbReference type="OrthoDB" id="118677at2"/>
<feature type="compositionally biased region" description="Low complexity" evidence="1">
    <location>
        <begin position="38"/>
        <end position="52"/>
    </location>
</feature>
<sequence length="201" mass="21386">MKHPPQPSRSSPMRLKQRLSVLALALASLALAGYLHAQSSASGTDTSSPSATDQTFLRKAATDGATEVALGQLAMQHAQSSSTKDMAQRLVTDHRKANDELASIAMRKHVEVSARPDADALAKEKSWGSGASYDRAYAQTMVKDHREAVNLFTKATESKDADIRQFAQTTLPVLKQHLSMAEDLTKGGETHSSGAGSAGTP</sequence>
<proteinExistence type="predicted"/>
<protein>
    <recommendedName>
        <fullName evidence="3">DUF4142 domain-containing protein</fullName>
    </recommendedName>
</protein>
<feature type="signal peptide" evidence="2">
    <location>
        <begin position="1"/>
        <end position="37"/>
    </location>
</feature>
<evidence type="ECO:0000256" key="1">
    <source>
        <dbReference type="SAM" id="MobiDB-lite"/>
    </source>
</evidence>
<feature type="compositionally biased region" description="Polar residues" evidence="1">
    <location>
        <begin position="190"/>
        <end position="201"/>
    </location>
</feature>
<feature type="region of interest" description="Disordered" evidence="1">
    <location>
        <begin position="181"/>
        <end position="201"/>
    </location>
</feature>
<dbReference type="InterPro" id="IPR025419">
    <property type="entry name" value="DUF4142"/>
</dbReference>
<dbReference type="Pfam" id="PF13628">
    <property type="entry name" value="DUF4142"/>
    <property type="match status" value="1"/>
</dbReference>
<feature type="chain" id="PRO_5016379223" description="DUF4142 domain-containing protein" evidence="2">
    <location>
        <begin position="38"/>
        <end position="201"/>
    </location>
</feature>
<name>A0A328P7E8_9GAMM</name>
<dbReference type="InterPro" id="IPR012347">
    <property type="entry name" value="Ferritin-like"/>
</dbReference>
<dbReference type="AlphaFoldDB" id="A0A328P7E8"/>
<evidence type="ECO:0000313" key="4">
    <source>
        <dbReference type="EMBL" id="RAO76214.1"/>
    </source>
</evidence>
<dbReference type="PANTHER" id="PTHR38593:SF1">
    <property type="entry name" value="BLR2558 PROTEIN"/>
    <property type="match status" value="1"/>
</dbReference>
<dbReference type="Proteomes" id="UP000248926">
    <property type="component" value="Unassembled WGS sequence"/>
</dbReference>
<keyword evidence="2" id="KW-0732">Signal</keyword>